<dbReference type="Pfam" id="PF13360">
    <property type="entry name" value="PQQ_2"/>
    <property type="match status" value="1"/>
</dbReference>
<evidence type="ECO:0000256" key="4">
    <source>
        <dbReference type="HAMAP-Rule" id="MF_00923"/>
    </source>
</evidence>
<dbReference type="HAMAP" id="MF_00923">
    <property type="entry name" value="OM_assembly_BamB"/>
    <property type="match status" value="1"/>
</dbReference>
<dbReference type="SUPFAM" id="SSF50998">
    <property type="entry name" value="Quinoprotein alcohol dehydrogenase-like"/>
    <property type="match status" value="1"/>
</dbReference>
<dbReference type="GO" id="GO:0051205">
    <property type="term" value="P:protein insertion into membrane"/>
    <property type="evidence" value="ECO:0007669"/>
    <property type="project" value="UniProtKB-UniRule"/>
</dbReference>
<proteinExistence type="inferred from homology"/>
<dbReference type="GO" id="GO:0009279">
    <property type="term" value="C:cell outer membrane"/>
    <property type="evidence" value="ECO:0007669"/>
    <property type="project" value="UniProtKB-SubCell"/>
</dbReference>
<dbReference type="InterPro" id="IPR002372">
    <property type="entry name" value="PQQ_rpt_dom"/>
</dbReference>
<comment type="subcellular location">
    <subcellularLocation>
        <location evidence="4">Cell outer membrane</location>
    </subcellularLocation>
</comment>
<accession>A0A016XI58</accession>
<evidence type="ECO:0000256" key="2">
    <source>
        <dbReference type="ARBA" id="ARBA00023136"/>
    </source>
</evidence>
<organism evidence="6 7">
    <name type="scientific">Hylemonella gracilis str. Niagara R</name>
    <dbReference type="NCBI Taxonomy" id="1458275"/>
    <lineage>
        <taxon>Bacteria</taxon>
        <taxon>Pseudomonadati</taxon>
        <taxon>Pseudomonadota</taxon>
        <taxon>Betaproteobacteria</taxon>
        <taxon>Burkholderiales</taxon>
        <taxon>Comamonadaceae</taxon>
        <taxon>Hylemonella</taxon>
    </lineage>
</organism>
<comment type="function">
    <text evidence="4">Part of the outer membrane protein assembly complex, which is involved in assembly and insertion of beta-barrel proteins into the outer membrane.</text>
</comment>
<evidence type="ECO:0000259" key="5">
    <source>
        <dbReference type="Pfam" id="PF13360"/>
    </source>
</evidence>
<dbReference type="PANTHER" id="PTHR34512">
    <property type="entry name" value="CELL SURFACE PROTEIN"/>
    <property type="match status" value="1"/>
</dbReference>
<dbReference type="EMBL" id="JEMG01000001">
    <property type="protein sequence ID" value="EYC51252.1"/>
    <property type="molecule type" value="Genomic_DNA"/>
</dbReference>
<dbReference type="InterPro" id="IPR018391">
    <property type="entry name" value="PQQ_b-propeller_rpt"/>
</dbReference>
<gene>
    <name evidence="4" type="primary">bamB</name>
    <name evidence="6" type="ORF">AZ34_09250</name>
</gene>
<dbReference type="SMART" id="SM00564">
    <property type="entry name" value="PQQ"/>
    <property type="match status" value="3"/>
</dbReference>
<evidence type="ECO:0000256" key="3">
    <source>
        <dbReference type="ARBA" id="ARBA00023237"/>
    </source>
</evidence>
<evidence type="ECO:0000313" key="7">
    <source>
        <dbReference type="Proteomes" id="UP000023268"/>
    </source>
</evidence>
<protein>
    <recommendedName>
        <fullName evidence="4">Outer membrane protein assembly factor BamB</fullName>
    </recommendedName>
</protein>
<comment type="caution">
    <text evidence="6">The sequence shown here is derived from an EMBL/GenBank/DDBJ whole genome shotgun (WGS) entry which is preliminary data.</text>
</comment>
<dbReference type="RefSeq" id="WP_051509645.1">
    <property type="nucleotide sequence ID" value="NZ_JEMG01000001.1"/>
</dbReference>
<dbReference type="AlphaFoldDB" id="A0A016XI58"/>
<feature type="domain" description="Pyrrolo-quinoline quinone repeat" evidence="5">
    <location>
        <begin position="105"/>
        <end position="342"/>
    </location>
</feature>
<evidence type="ECO:0000313" key="6">
    <source>
        <dbReference type="EMBL" id="EYC51252.1"/>
    </source>
</evidence>
<dbReference type="InterPro" id="IPR015943">
    <property type="entry name" value="WD40/YVTN_repeat-like_dom_sf"/>
</dbReference>
<dbReference type="eggNOG" id="COG1520">
    <property type="taxonomic scope" value="Bacteria"/>
</dbReference>
<comment type="subunit">
    <text evidence="4">Part of the Bam complex.</text>
</comment>
<dbReference type="InterPro" id="IPR011047">
    <property type="entry name" value="Quinoprotein_ADH-like_sf"/>
</dbReference>
<keyword evidence="2 4" id="KW-0472">Membrane</keyword>
<evidence type="ECO:0000256" key="1">
    <source>
        <dbReference type="ARBA" id="ARBA00022729"/>
    </source>
</evidence>
<dbReference type="Gene3D" id="2.130.10.10">
    <property type="entry name" value="YVTN repeat-like/Quinoprotein amine dehydrogenase"/>
    <property type="match status" value="1"/>
</dbReference>
<name>A0A016XI58_9BURK</name>
<dbReference type="InterPro" id="IPR017687">
    <property type="entry name" value="BamB"/>
</dbReference>
<keyword evidence="1 4" id="KW-0732">Signal</keyword>
<keyword evidence="3 4" id="KW-0998">Cell outer membrane</keyword>
<comment type="similarity">
    <text evidence="4">Belongs to the BamB family.</text>
</comment>
<dbReference type="GO" id="GO:0043165">
    <property type="term" value="P:Gram-negative-bacterium-type cell outer membrane assembly"/>
    <property type="evidence" value="ECO:0007669"/>
    <property type="project" value="UniProtKB-UniRule"/>
</dbReference>
<dbReference type="Proteomes" id="UP000023268">
    <property type="component" value="Unassembled WGS sequence"/>
</dbReference>
<sequence>MQRTCDPRRNGGRMGWLAALGLLVLVAQLVACSSAPTRPEPAPLPPDPKRLAVREAWRVNLGGEVSFPLVLQSAPSVLAGGDGVSGSLSDGVSSGGTVIGVATDRGEVSLLDARTGEPIWRVGLNSSLSAGVGHDGRSVAVVTRDNELVLLQAGKELWRQRLSAPSYTAPLVAGARVFVLGADRSVSAYDGQTGYRLWQQTRSGDPLILRQSGLLMAVGDNLVVGFGGRLAGLNPMNGASRWETVVASPRGTNDVERLADLVAGVARQGTDVCVRAFQASVACVDARAGQGGGALRWSQKAAGATGLSGDASAGDDALVLGVEFDGTIQAWRRSTGQAVWSNTSLRLRALSAPLMLGDGLVVGDEAGRLHFLARIDGSLQARHETWAYGRQGPCRIEGQGLAARYACQERDEGQAIVAAPILAGNTLVVVSRAGVVHGLRLGQAAAQARP</sequence>
<reference evidence="6 7" key="1">
    <citation type="submission" date="2014-02" db="EMBL/GenBank/DDBJ databases">
        <title>Draft Genome of Hylemonella gracilis isolated from the Niagara River.</title>
        <authorList>
            <person name="Pawlowski D.R."/>
            <person name="Koudelka G.B."/>
        </authorList>
    </citation>
    <scope>NUCLEOTIDE SEQUENCE [LARGE SCALE GENOMIC DNA]</scope>
    <source>
        <strain evidence="6 7">Niagara R</strain>
    </source>
</reference>
<dbReference type="STRING" id="1458275.AZ34_09250"/>
<dbReference type="PANTHER" id="PTHR34512:SF30">
    <property type="entry name" value="OUTER MEMBRANE PROTEIN ASSEMBLY FACTOR BAMB"/>
    <property type="match status" value="1"/>
</dbReference>